<gene>
    <name evidence="1" type="ORF">H1S01_18950</name>
</gene>
<evidence type="ECO:0000313" key="2">
    <source>
        <dbReference type="Proteomes" id="UP000617402"/>
    </source>
</evidence>
<organism evidence="1 2">
    <name type="scientific">Heliobacterium chlorum</name>
    <dbReference type="NCBI Taxonomy" id="2698"/>
    <lineage>
        <taxon>Bacteria</taxon>
        <taxon>Bacillati</taxon>
        <taxon>Bacillota</taxon>
        <taxon>Clostridia</taxon>
        <taxon>Eubacteriales</taxon>
        <taxon>Heliobacteriaceae</taxon>
        <taxon>Heliobacterium</taxon>
    </lineage>
</organism>
<evidence type="ECO:0000313" key="1">
    <source>
        <dbReference type="EMBL" id="MBC9786537.1"/>
    </source>
</evidence>
<sequence length="613" mass="71405">MTPLTVFDPVPLFSQGEFIIRENIPLTISLMADSAEAVESEAYLELETQSEDGFVKIALGNTVSVFDYLGEDNNEFPFRLGYTLMKLYYKGITYNTSVEIIPIYLEGNQVQSIHNYLEKRIRTICYDFIEQNRLVENIDVDSLKWYHEYARFHKTHEAEIVTLLSRVRTEHLVKLTKVIVSKPYSATINSKGIRMKIRKPFDIYGREQYFNKGTVLTVDEELGRRLKHMLLQWLSRIDYALKKIHHEVTSVQKECHAEEKKKNHFLIKKDDLSRRKYGVAKEYIYQINNMVWKSSQRLERLNKLNKNLKEWVNALDVVKHRILFLVLNTELNEIQSIPPKGNYRFNNRELKQIHRIFKQSEELTQQRGNSTRMTLIRKPTWQIYEYYVVATFLDLLKDTGYEFKVIAGLDANVFSNVIEQGIPQGTELILENNLHQIRLVFDESLPPTEKLACEVGTSCCTSSKHNCPDLRIELYQLGEPNICLSGMVIDVKHKKLSNICSEDVETENMRQLEDYYNIKCVYPVSKYRPNKRIVDKVICVYSGTNKDPYTLKLGDVSYIRLFPETHQDGEIVYVAGRDELLQEILEWLVPHIGAINEGLNNEPFAIKHPGEPA</sequence>
<accession>A0ABR7T8F6</accession>
<reference evidence="1 2" key="1">
    <citation type="submission" date="2020-07" db="EMBL/GenBank/DDBJ databases">
        <title>Draft whole-genome sequence of Heliobacterium chlorum DSM 3682, type strain.</title>
        <authorList>
            <person name="Kyndt J.A."/>
            <person name="Meyer T.E."/>
            <person name="Imhoff J.F."/>
        </authorList>
    </citation>
    <scope>NUCLEOTIDE SEQUENCE [LARGE SCALE GENOMIC DNA]</scope>
    <source>
        <strain evidence="1 2">DSM 3682</strain>
    </source>
</reference>
<protein>
    <recommendedName>
        <fullName evidence="3">DUF2357 domain-containing protein</fullName>
    </recommendedName>
</protein>
<proteinExistence type="predicted"/>
<comment type="caution">
    <text evidence="1">The sequence shown here is derived from an EMBL/GenBank/DDBJ whole genome shotgun (WGS) entry which is preliminary data.</text>
</comment>
<name>A0ABR7T8F6_HELCL</name>
<dbReference type="Proteomes" id="UP000617402">
    <property type="component" value="Unassembled WGS sequence"/>
</dbReference>
<dbReference type="RefSeq" id="WP_188041959.1">
    <property type="nucleotide sequence ID" value="NZ_JACVHF010000045.1"/>
</dbReference>
<keyword evidence="2" id="KW-1185">Reference proteome</keyword>
<evidence type="ECO:0008006" key="3">
    <source>
        <dbReference type="Google" id="ProtNLM"/>
    </source>
</evidence>
<dbReference type="EMBL" id="JACVHF010000045">
    <property type="protein sequence ID" value="MBC9786537.1"/>
    <property type="molecule type" value="Genomic_DNA"/>
</dbReference>